<feature type="transmembrane region" description="Helical" evidence="1">
    <location>
        <begin position="469"/>
        <end position="490"/>
    </location>
</feature>
<dbReference type="GO" id="GO:0004177">
    <property type="term" value="F:aminopeptidase activity"/>
    <property type="evidence" value="ECO:0007669"/>
    <property type="project" value="UniProtKB-KW"/>
</dbReference>
<name>A0ABU5DFL2_9BURK</name>
<dbReference type="Gene3D" id="1.10.390.10">
    <property type="entry name" value="Neutral Protease Domain 2"/>
    <property type="match status" value="1"/>
</dbReference>
<evidence type="ECO:0000313" key="3">
    <source>
        <dbReference type="EMBL" id="MDY0745078.1"/>
    </source>
</evidence>
<accession>A0ABU5DFL2</accession>
<dbReference type="Proteomes" id="UP001285263">
    <property type="component" value="Unassembled WGS sequence"/>
</dbReference>
<dbReference type="InterPro" id="IPR014782">
    <property type="entry name" value="Peptidase_M1_dom"/>
</dbReference>
<reference evidence="3 4" key="1">
    <citation type="submission" date="2023-11" db="EMBL/GenBank/DDBJ databases">
        <title>Paucibacter sp. nov., isolated from fresh soil in Korea.</title>
        <authorList>
            <person name="Le N.T.T."/>
        </authorList>
    </citation>
    <scope>NUCLEOTIDE SEQUENCE [LARGE SCALE GENOMIC DNA]</scope>
    <source>
        <strain evidence="3 4">R3-3</strain>
    </source>
</reference>
<feature type="transmembrane region" description="Helical" evidence="1">
    <location>
        <begin position="352"/>
        <end position="374"/>
    </location>
</feature>
<proteinExistence type="predicted"/>
<keyword evidence="1" id="KW-0812">Transmembrane</keyword>
<keyword evidence="3" id="KW-0031">Aminopeptidase</keyword>
<keyword evidence="1" id="KW-0472">Membrane</keyword>
<gene>
    <name evidence="3" type="ORF">SNE35_11190</name>
</gene>
<feature type="domain" description="Peptidase M1 membrane alanine aminopeptidase" evidence="2">
    <location>
        <begin position="870"/>
        <end position="1065"/>
    </location>
</feature>
<feature type="transmembrane region" description="Helical" evidence="1">
    <location>
        <begin position="145"/>
        <end position="168"/>
    </location>
</feature>
<keyword evidence="3" id="KW-0645">Protease</keyword>
<feature type="transmembrane region" description="Helical" evidence="1">
    <location>
        <begin position="561"/>
        <end position="582"/>
    </location>
</feature>
<keyword evidence="4" id="KW-1185">Reference proteome</keyword>
<keyword evidence="3" id="KW-0378">Hydrolase</keyword>
<comment type="caution">
    <text evidence="3">The sequence shown here is derived from an EMBL/GenBank/DDBJ whole genome shotgun (WGS) entry which is preliminary data.</text>
</comment>
<feature type="transmembrane region" description="Helical" evidence="1">
    <location>
        <begin position="100"/>
        <end position="125"/>
    </location>
</feature>
<sequence>MLSKIAAFELRYQLRSPLFVVSFILFFLLAFGATTLDQIQIGARGNVNINAPYAILQTLGIMNVFAVFVVTAFVANVVIRDDETGFAPILRATRVGKFDYLIGRFVGATTVAFLVTAAVPLAILVGSWMPWLDAEKIGPLHITHYVYALFLYGLPTLLVMSAGFFALATATRSMMWSYIGAVAFLVLFVATRIMLRDPVHDTISGLSDPFALSTLNRITRYWTASDRNTLLPPLEGVLLWNRLLWLGIAFALLALAYRLFRFETRGVAVSKQAKNKKAAADPAPTPRPLAAPSSPAAARWPQFRALAGFDMRFVFKSPAFFVLLVIGVFNAFGALTDTTELRGVNYLPVTRAIIDALQGSFTFIPTIIAVYYAGELVWRDRERRIHEIVDASAAPNWAHLLPKVLAIAGVLLATLLVAVATGMLWQLAHGYTRLDPAAYALWFVLPNLITALLLAVLAVFAQALVPHKFIGWALMLVYVVAGITLSMLGFEHKLYNYADTAAVPLSDMNRMGRFWIGRAWHQAYWLAFAAMLLVGTQLLWRRGAETRLRPRLALVGTRLRGPAGLALGIAALAWVGTGAWIWHNTNQLNRYVTQPEAEQLAADVEKTLLPFENLPQPTITDVRLDVQLYPQRTRAEVNGSYRIENRTGQPLARVDIEQNPKLTDVTLKLDGASLQQDWPLFGHRIYKLEPPMQPGEQRTLQFAAVLEERGFVNGTPQTRILPNGSFLDNFEVTPQFGVSRRGLLDDRSKRRKHGLPAELRPAKLEDTAATAHHYLRDDSAWVNAEIHLTTDADQTPIAPGTKLSDTTTDGRRTLVTRTEAPILNFFSLQSARYAEKHDSWHGADGKPVDLAVYYEPAHDANAPRMLAAMKASLSLFSEQFSPFQFNQLRILEFPAYANFAQSFAGTVPYSEGIGFIQNFDDKQQDSKIDLVTYVTAHEVAHQWWAHQIIGADKQGATMLSETFAQYSALLVMEKLYGREQLRKFAKYELDSYLRSRGGELIEELPLDRVENQPYIHYRKGALVMYWLKEAVGEEVVNRALRKLLAEYAFKPAPFPSSTDFLRLLRAEATPAQQQLITDLFEKITLYDMKALDAKATKRADGRYDVSFTIEARKLYADGRGKETEAPLDEAFDIGVFSAEPGKAGYTRDAVLLLERRALHGGRQQISVVVDKPPAFVGVDPFNLRIDRNSDDNLARVE</sequence>
<evidence type="ECO:0000313" key="4">
    <source>
        <dbReference type="Proteomes" id="UP001285263"/>
    </source>
</evidence>
<dbReference type="EMBL" id="JAXCLA010000003">
    <property type="protein sequence ID" value="MDY0745078.1"/>
    <property type="molecule type" value="Genomic_DNA"/>
</dbReference>
<feature type="transmembrane region" description="Helical" evidence="1">
    <location>
        <begin position="175"/>
        <end position="195"/>
    </location>
</feature>
<feature type="transmembrane region" description="Helical" evidence="1">
    <location>
        <begin position="404"/>
        <end position="427"/>
    </location>
</feature>
<evidence type="ECO:0000256" key="1">
    <source>
        <dbReference type="SAM" id="Phobius"/>
    </source>
</evidence>
<evidence type="ECO:0000259" key="2">
    <source>
        <dbReference type="Pfam" id="PF01433"/>
    </source>
</evidence>
<dbReference type="SUPFAM" id="SSF55486">
    <property type="entry name" value="Metalloproteases ('zincins'), catalytic domain"/>
    <property type="match status" value="1"/>
</dbReference>
<dbReference type="PANTHER" id="PTHR43471">
    <property type="entry name" value="ABC TRANSPORTER PERMEASE"/>
    <property type="match status" value="1"/>
</dbReference>
<dbReference type="RefSeq" id="WP_320422980.1">
    <property type="nucleotide sequence ID" value="NZ_JAXCLA010000003.1"/>
</dbReference>
<protein>
    <submittedName>
        <fullName evidence="3">M1 family aminopeptidase</fullName>
    </submittedName>
</protein>
<dbReference type="InterPro" id="IPR027268">
    <property type="entry name" value="Peptidase_M4/M1_CTD_sf"/>
</dbReference>
<feature type="transmembrane region" description="Helical" evidence="1">
    <location>
        <begin position="439"/>
        <end position="460"/>
    </location>
</feature>
<feature type="transmembrane region" description="Helical" evidence="1">
    <location>
        <begin position="243"/>
        <end position="260"/>
    </location>
</feature>
<feature type="transmembrane region" description="Helical" evidence="1">
    <location>
        <begin position="313"/>
        <end position="332"/>
    </location>
</feature>
<keyword evidence="1" id="KW-1133">Transmembrane helix</keyword>
<feature type="transmembrane region" description="Helical" evidence="1">
    <location>
        <begin position="12"/>
        <end position="33"/>
    </location>
</feature>
<feature type="transmembrane region" description="Helical" evidence="1">
    <location>
        <begin position="523"/>
        <end position="540"/>
    </location>
</feature>
<organism evidence="3 4">
    <name type="scientific">Roseateles agri</name>
    <dbReference type="NCBI Taxonomy" id="3098619"/>
    <lineage>
        <taxon>Bacteria</taxon>
        <taxon>Pseudomonadati</taxon>
        <taxon>Pseudomonadota</taxon>
        <taxon>Betaproteobacteria</taxon>
        <taxon>Burkholderiales</taxon>
        <taxon>Sphaerotilaceae</taxon>
        <taxon>Roseateles</taxon>
    </lineage>
</organism>
<feature type="transmembrane region" description="Helical" evidence="1">
    <location>
        <begin position="53"/>
        <end position="79"/>
    </location>
</feature>
<dbReference type="Pfam" id="PF01433">
    <property type="entry name" value="Peptidase_M1"/>
    <property type="match status" value="1"/>
</dbReference>